<dbReference type="InterPro" id="IPR016566">
    <property type="entry name" value="UCP010219"/>
</dbReference>
<keyword evidence="2" id="KW-0472">Membrane</keyword>
<dbReference type="Proteomes" id="UP001500466">
    <property type="component" value="Unassembled WGS sequence"/>
</dbReference>
<feature type="transmembrane region" description="Helical" evidence="2">
    <location>
        <begin position="222"/>
        <end position="246"/>
    </location>
</feature>
<feature type="region of interest" description="Disordered" evidence="1">
    <location>
        <begin position="255"/>
        <end position="285"/>
    </location>
</feature>
<comment type="caution">
    <text evidence="3">The sequence shown here is derived from an EMBL/GenBank/DDBJ whole genome shotgun (WGS) entry which is preliminary data.</text>
</comment>
<dbReference type="EMBL" id="BAABHS010000007">
    <property type="protein sequence ID" value="GAA4959774.1"/>
    <property type="molecule type" value="Genomic_DNA"/>
</dbReference>
<name>A0ABP9H1L9_9ACTN</name>
<organism evidence="3 4">
    <name type="scientific">Yinghuangia aomiensis</name>
    <dbReference type="NCBI Taxonomy" id="676205"/>
    <lineage>
        <taxon>Bacteria</taxon>
        <taxon>Bacillati</taxon>
        <taxon>Actinomycetota</taxon>
        <taxon>Actinomycetes</taxon>
        <taxon>Kitasatosporales</taxon>
        <taxon>Streptomycetaceae</taxon>
        <taxon>Yinghuangia</taxon>
    </lineage>
</organism>
<reference evidence="4" key="1">
    <citation type="journal article" date="2019" name="Int. J. Syst. Evol. Microbiol.">
        <title>The Global Catalogue of Microorganisms (GCM) 10K type strain sequencing project: providing services to taxonomists for standard genome sequencing and annotation.</title>
        <authorList>
            <consortium name="The Broad Institute Genomics Platform"/>
            <consortium name="The Broad Institute Genome Sequencing Center for Infectious Disease"/>
            <person name="Wu L."/>
            <person name="Ma J."/>
        </authorList>
    </citation>
    <scope>NUCLEOTIDE SEQUENCE [LARGE SCALE GENOMIC DNA]</scope>
    <source>
        <strain evidence="4">JCM 17986</strain>
    </source>
</reference>
<feature type="compositionally biased region" description="Polar residues" evidence="1">
    <location>
        <begin position="275"/>
        <end position="285"/>
    </location>
</feature>
<feature type="transmembrane region" description="Helical" evidence="2">
    <location>
        <begin position="93"/>
        <end position="111"/>
    </location>
</feature>
<evidence type="ECO:0008006" key="5">
    <source>
        <dbReference type="Google" id="ProtNLM"/>
    </source>
</evidence>
<dbReference type="Pfam" id="PF11361">
    <property type="entry name" value="DUF3159"/>
    <property type="match status" value="1"/>
</dbReference>
<gene>
    <name evidence="3" type="ORF">GCM10023205_23560</name>
</gene>
<feature type="transmembrane region" description="Helical" evidence="2">
    <location>
        <begin position="198"/>
        <end position="216"/>
    </location>
</feature>
<keyword evidence="2" id="KW-0812">Transmembrane</keyword>
<accession>A0ABP9H1L9</accession>
<keyword evidence="2" id="KW-1133">Transmembrane helix</keyword>
<feature type="transmembrane region" description="Helical" evidence="2">
    <location>
        <begin position="155"/>
        <end position="177"/>
    </location>
</feature>
<evidence type="ECO:0000256" key="1">
    <source>
        <dbReference type="SAM" id="MobiDB-lite"/>
    </source>
</evidence>
<feature type="transmembrane region" description="Helical" evidence="2">
    <location>
        <begin position="118"/>
        <end position="135"/>
    </location>
</feature>
<evidence type="ECO:0000256" key="2">
    <source>
        <dbReference type="SAM" id="Phobius"/>
    </source>
</evidence>
<keyword evidence="4" id="KW-1185">Reference proteome</keyword>
<protein>
    <recommendedName>
        <fullName evidence="5">Intracellular septation protein A</fullName>
    </recommendedName>
</protein>
<feature type="transmembrane region" description="Helical" evidence="2">
    <location>
        <begin position="68"/>
        <end position="87"/>
    </location>
</feature>
<evidence type="ECO:0000313" key="3">
    <source>
        <dbReference type="EMBL" id="GAA4959774.1"/>
    </source>
</evidence>
<proteinExistence type="predicted"/>
<sequence>MTSDVHGDAREPRHLTGEVADKVNWVVAGVGPRPGGAEDAEVDRIAPGAPDEPAHDEAKTLIEAFGGVRGMIDTTVPGLVFVLVYTITKNLGAAAWSALGLSAVFGVIRLVRRETVQHAFGGVFGVAIGAVFAMFSGKAENFYLPGMLWTLGLGVLYAVSALAKWPLIGVLLGPVMGEDFTWRTENPGRFKAYTKASWAWAAVLLGKSAIMFPLYFAHKAEVLGWLKVALGIPPFLLAVYITYVFLSKAPPPIKVARDEDEDGDGGAKAEDQDAPSSSGTESSAR</sequence>
<evidence type="ECO:0000313" key="4">
    <source>
        <dbReference type="Proteomes" id="UP001500466"/>
    </source>
</evidence>